<comment type="caution">
    <text evidence="1">The sequence shown here is derived from an EMBL/GenBank/DDBJ whole genome shotgun (WGS) entry which is preliminary data.</text>
</comment>
<keyword evidence="2" id="KW-1185">Reference proteome</keyword>
<reference evidence="1 2" key="1">
    <citation type="journal article" date="2014" name="Genome Biol. Evol.">
        <title>The genome of the myxosporean Thelohanellus kitauei shows adaptations to nutrient acquisition within its fish host.</title>
        <authorList>
            <person name="Yang Y."/>
            <person name="Xiong J."/>
            <person name="Zhou Z."/>
            <person name="Huo F."/>
            <person name="Miao W."/>
            <person name="Ran C."/>
            <person name="Liu Y."/>
            <person name="Zhang J."/>
            <person name="Feng J."/>
            <person name="Wang M."/>
            <person name="Wang M."/>
            <person name="Wang L."/>
            <person name="Yao B."/>
        </authorList>
    </citation>
    <scope>NUCLEOTIDE SEQUENCE [LARGE SCALE GENOMIC DNA]</scope>
    <source>
        <strain evidence="1">Wuqing</strain>
    </source>
</reference>
<evidence type="ECO:0000313" key="1">
    <source>
        <dbReference type="EMBL" id="KII69865.1"/>
    </source>
</evidence>
<dbReference type="EMBL" id="JWZT01002265">
    <property type="protein sequence ID" value="KII69865.1"/>
    <property type="molecule type" value="Genomic_DNA"/>
</dbReference>
<accession>A0A0C2N0G6</accession>
<dbReference type="AlphaFoldDB" id="A0A0C2N0G6"/>
<organism evidence="1 2">
    <name type="scientific">Thelohanellus kitauei</name>
    <name type="common">Myxosporean</name>
    <dbReference type="NCBI Taxonomy" id="669202"/>
    <lineage>
        <taxon>Eukaryota</taxon>
        <taxon>Metazoa</taxon>
        <taxon>Cnidaria</taxon>
        <taxon>Myxozoa</taxon>
        <taxon>Myxosporea</taxon>
        <taxon>Bivalvulida</taxon>
        <taxon>Platysporina</taxon>
        <taxon>Myxobolidae</taxon>
        <taxon>Thelohanellus</taxon>
    </lineage>
</organism>
<dbReference type="Proteomes" id="UP000031668">
    <property type="component" value="Unassembled WGS sequence"/>
</dbReference>
<gene>
    <name evidence="1" type="ORF">RF11_02795</name>
</gene>
<protein>
    <submittedName>
        <fullName evidence="1">Uncharacterized protein</fullName>
    </submittedName>
</protein>
<evidence type="ECO:0000313" key="2">
    <source>
        <dbReference type="Proteomes" id="UP000031668"/>
    </source>
</evidence>
<sequence>MNLLKYACALFKIHFTSVFSETFQNIGFPDQPSQTEAIISIELLSVKLNRSVSDLSDAVCTMFFCFDKKFLNRVEERRHGLDPIGFVEPHAVHYENTFVYFIGRELFKSVHDVSTRMYFIELMILCLEECQVSSVPEIRSRPI</sequence>
<name>A0A0C2N0G6_THEKT</name>
<proteinExistence type="predicted"/>